<name>A0A4D9F051_9SAUR</name>
<dbReference type="GO" id="GO:0016301">
    <property type="term" value="F:kinase activity"/>
    <property type="evidence" value="ECO:0007669"/>
    <property type="project" value="UniProtKB-KW"/>
</dbReference>
<dbReference type="EMBL" id="QXTE01000031">
    <property type="protein sequence ID" value="TFK11530.1"/>
    <property type="molecule type" value="Genomic_DNA"/>
</dbReference>
<evidence type="ECO:0000313" key="2">
    <source>
        <dbReference type="Proteomes" id="UP000297703"/>
    </source>
</evidence>
<dbReference type="AlphaFoldDB" id="A0A4D9F051"/>
<comment type="caution">
    <text evidence="1">The sequence shown here is derived from an EMBL/GenBank/DDBJ whole genome shotgun (WGS) entry which is preliminary data.</text>
</comment>
<sequence length="97" mass="10343">MTGACIHGAQQQQLEAKAAAPLLTGGMACDSPASPFKRFPVEEEEEKEGEGVGEPSRARLGAASLGLSLALSSLLLPFTRQRRSCLMCVRERGREKA</sequence>
<dbReference type="Proteomes" id="UP000297703">
    <property type="component" value="Unassembled WGS sequence"/>
</dbReference>
<keyword evidence="1" id="KW-0418">Kinase</keyword>
<proteinExistence type="predicted"/>
<evidence type="ECO:0000313" key="1">
    <source>
        <dbReference type="EMBL" id="TFK11530.1"/>
    </source>
</evidence>
<keyword evidence="1" id="KW-0808">Transferase</keyword>
<protein>
    <submittedName>
        <fullName evidence="1">Janus kinase and microtubule-interacting protein 2</fullName>
    </submittedName>
</protein>
<keyword evidence="2" id="KW-1185">Reference proteome</keyword>
<gene>
    <name evidence="1" type="ORF">DR999_PMT05258</name>
</gene>
<reference evidence="1 2" key="1">
    <citation type="submission" date="2019-04" db="EMBL/GenBank/DDBJ databases">
        <title>Draft genome of the big-headed turtle Platysternon megacephalum.</title>
        <authorList>
            <person name="Gong S."/>
        </authorList>
    </citation>
    <scope>NUCLEOTIDE SEQUENCE [LARGE SCALE GENOMIC DNA]</scope>
    <source>
        <strain evidence="1">DO16091913</strain>
        <tissue evidence="1">Muscle</tissue>
    </source>
</reference>
<accession>A0A4D9F051</accession>
<organism evidence="1 2">
    <name type="scientific">Platysternon megacephalum</name>
    <name type="common">big-headed turtle</name>
    <dbReference type="NCBI Taxonomy" id="55544"/>
    <lineage>
        <taxon>Eukaryota</taxon>
        <taxon>Metazoa</taxon>
        <taxon>Chordata</taxon>
        <taxon>Craniata</taxon>
        <taxon>Vertebrata</taxon>
        <taxon>Euteleostomi</taxon>
        <taxon>Archelosauria</taxon>
        <taxon>Testudinata</taxon>
        <taxon>Testudines</taxon>
        <taxon>Cryptodira</taxon>
        <taxon>Durocryptodira</taxon>
        <taxon>Testudinoidea</taxon>
        <taxon>Platysternidae</taxon>
        <taxon>Platysternon</taxon>
    </lineage>
</organism>
<reference evidence="1 2" key="2">
    <citation type="submission" date="2019-04" db="EMBL/GenBank/DDBJ databases">
        <title>The genome sequence of big-headed turtle.</title>
        <authorList>
            <person name="Gong S."/>
        </authorList>
    </citation>
    <scope>NUCLEOTIDE SEQUENCE [LARGE SCALE GENOMIC DNA]</scope>
    <source>
        <strain evidence="1">DO16091913</strain>
        <tissue evidence="1">Muscle</tissue>
    </source>
</reference>